<accession>A0A8F5MLD4</accession>
<dbReference type="InterPro" id="IPR046781">
    <property type="entry name" value="Phage_ORF5"/>
</dbReference>
<dbReference type="Pfam" id="PF20577">
    <property type="entry name" value="Phage_ORF5"/>
    <property type="match status" value="1"/>
</dbReference>
<evidence type="ECO:0000313" key="1">
    <source>
        <dbReference type="EMBL" id="QXN74998.1"/>
    </source>
</evidence>
<proteinExistence type="predicted"/>
<reference evidence="1" key="1">
    <citation type="submission" date="2021-04" db="EMBL/GenBank/DDBJ databases">
        <title>Genomes of microviruses identified in yellow-bellied marmot fecal samples.</title>
        <authorList>
            <person name="Varsani A."/>
            <person name="Kraberger S."/>
            <person name="Chatterjee A."/>
            <person name="Richet C."/>
            <person name="Fontenele R.S."/>
            <person name="Schmidlin K."/>
            <person name="Blumstein D.T."/>
        </authorList>
    </citation>
    <scope>NUCLEOTIDE SEQUENCE</scope>
    <source>
        <strain evidence="1">Mar3</strain>
    </source>
</reference>
<protein>
    <submittedName>
        <fullName evidence="1">Nonstructural protein</fullName>
    </submittedName>
</protein>
<sequence>MKYGMYVFFDRVSGTYGEPFLAANEPVAVRRFQYVMQNAPMVAQDSQLYCVGSYDTDKGIVTANEKPVFVCNYVAEAKE</sequence>
<name>A0A8F5MLD4_9VIRU</name>
<organism evidence="1">
    <name type="scientific">Microvirus mar3</name>
    <dbReference type="NCBI Taxonomy" id="2851163"/>
    <lineage>
        <taxon>Viruses</taxon>
        <taxon>Monodnaviria</taxon>
        <taxon>Sangervirae</taxon>
        <taxon>Phixviricota</taxon>
        <taxon>Malgrandaviricetes</taxon>
        <taxon>Petitvirales</taxon>
        <taxon>Microviridae</taxon>
    </lineage>
</organism>
<dbReference type="EMBL" id="MZ089749">
    <property type="protein sequence ID" value="QXN74998.1"/>
    <property type="molecule type" value="Genomic_DNA"/>
</dbReference>